<sequence length="475" mass="50463">MNPEGEWPAGSTQNRIDDIAPRPPKNAGGIEEWPLPHSRLPKVRTMGKNPSARGARRRTIIAAGSLAIAGTLALAGCSSSGESATGDAGLTFMNQSRGQEAALTQLAQQYTKKTGVKITVETPGPADYLPKLQAKAQSRSMPDIYSSFDASQMAPFYKAGWAMDLSAELNAGWSKNFSPAVLTMSTFKEGNNLGVKPGVYSVHWETQTYGFLINPALTGMSSKNPPATTAAFIDALAAKKAKFSIAASQTPNIIQALASNWLTDADIEATLNGKSSWKQDGWRNAFQFLVDLKKAGVLANDSIPGGQGDHPNVESSFFTKSMGAIWDAAPGISVGLRTNPEFEDYFSMGLPKAPGSVHDPRSPGVPGKGAVINPRSGHAKEALAFVKWLTEPEQQAVFAKTARILPSNPELLAGADIPDQLEGFAAGVKDMQVMSTTFTPDVITAIRAESQRLVLGETTVDDALTTIQAAQDRTS</sequence>
<evidence type="ECO:0000256" key="6">
    <source>
        <dbReference type="SAM" id="MobiDB-lite"/>
    </source>
</evidence>
<dbReference type="Gene3D" id="3.40.190.10">
    <property type="entry name" value="Periplasmic binding protein-like II"/>
    <property type="match status" value="1"/>
</dbReference>
<proteinExistence type="predicted"/>
<keyword evidence="2" id="KW-0732">Signal</keyword>
<evidence type="ECO:0000256" key="1">
    <source>
        <dbReference type="ARBA" id="ARBA00022475"/>
    </source>
</evidence>
<keyword evidence="4" id="KW-0564">Palmitate</keyword>
<name>A0A7W9GGL3_9ACTN</name>
<accession>A0A7W9GGL3</accession>
<evidence type="ECO:0000313" key="7">
    <source>
        <dbReference type="EMBL" id="MBB5783420.1"/>
    </source>
</evidence>
<dbReference type="AlphaFoldDB" id="A0A7W9GGL3"/>
<dbReference type="RefSeq" id="WP_185076346.1">
    <property type="nucleotide sequence ID" value="NZ_JACHMB010000001.1"/>
</dbReference>
<evidence type="ECO:0000256" key="2">
    <source>
        <dbReference type="ARBA" id="ARBA00022729"/>
    </source>
</evidence>
<keyword evidence="8" id="KW-1185">Reference proteome</keyword>
<dbReference type="SUPFAM" id="SSF53850">
    <property type="entry name" value="Periplasmic binding protein-like II"/>
    <property type="match status" value="1"/>
</dbReference>
<keyword evidence="1" id="KW-1003">Cell membrane</keyword>
<comment type="caution">
    <text evidence="7">The sequence shown here is derived from an EMBL/GenBank/DDBJ whole genome shotgun (WGS) entry which is preliminary data.</text>
</comment>
<gene>
    <name evidence="7" type="ORF">HD596_010176</name>
</gene>
<dbReference type="PANTHER" id="PTHR43649:SF33">
    <property type="entry name" value="POLYGALACTURONAN_RHAMNOGALACTURONAN-BINDING PROTEIN YTCQ"/>
    <property type="match status" value="1"/>
</dbReference>
<evidence type="ECO:0000256" key="4">
    <source>
        <dbReference type="ARBA" id="ARBA00023139"/>
    </source>
</evidence>
<keyword evidence="5" id="KW-0449">Lipoprotein</keyword>
<protein>
    <submittedName>
        <fullName evidence="7">ABC-type glycerol-3-phosphate transport system substrate-binding protein</fullName>
    </submittedName>
</protein>
<evidence type="ECO:0000256" key="3">
    <source>
        <dbReference type="ARBA" id="ARBA00023136"/>
    </source>
</evidence>
<dbReference type="PANTHER" id="PTHR43649">
    <property type="entry name" value="ARABINOSE-BINDING PROTEIN-RELATED"/>
    <property type="match status" value="1"/>
</dbReference>
<keyword evidence="3" id="KW-0472">Membrane</keyword>
<evidence type="ECO:0000256" key="5">
    <source>
        <dbReference type="ARBA" id="ARBA00023288"/>
    </source>
</evidence>
<organism evidence="7 8">
    <name type="scientific">Nonomuraea jabiensis</name>
    <dbReference type="NCBI Taxonomy" id="882448"/>
    <lineage>
        <taxon>Bacteria</taxon>
        <taxon>Bacillati</taxon>
        <taxon>Actinomycetota</taxon>
        <taxon>Actinomycetes</taxon>
        <taxon>Streptosporangiales</taxon>
        <taxon>Streptosporangiaceae</taxon>
        <taxon>Nonomuraea</taxon>
    </lineage>
</organism>
<feature type="region of interest" description="Disordered" evidence="6">
    <location>
        <begin position="1"/>
        <end position="35"/>
    </location>
</feature>
<dbReference type="Pfam" id="PF13416">
    <property type="entry name" value="SBP_bac_8"/>
    <property type="match status" value="1"/>
</dbReference>
<reference evidence="7 8" key="1">
    <citation type="submission" date="2020-08" db="EMBL/GenBank/DDBJ databases">
        <title>Sequencing the genomes of 1000 actinobacteria strains.</title>
        <authorList>
            <person name="Klenk H.-P."/>
        </authorList>
    </citation>
    <scope>NUCLEOTIDE SEQUENCE [LARGE SCALE GENOMIC DNA]</scope>
    <source>
        <strain evidence="7 8">DSM 45507</strain>
    </source>
</reference>
<dbReference type="EMBL" id="JACHMB010000001">
    <property type="protein sequence ID" value="MBB5783420.1"/>
    <property type="molecule type" value="Genomic_DNA"/>
</dbReference>
<dbReference type="Proteomes" id="UP000579153">
    <property type="component" value="Unassembled WGS sequence"/>
</dbReference>
<evidence type="ECO:0000313" key="8">
    <source>
        <dbReference type="Proteomes" id="UP000579153"/>
    </source>
</evidence>
<dbReference type="InterPro" id="IPR050490">
    <property type="entry name" value="Bact_solute-bd_prot1"/>
</dbReference>
<dbReference type="InterPro" id="IPR006059">
    <property type="entry name" value="SBP"/>
</dbReference>